<organism evidence="8 9">
    <name type="scientific">Tepidibacter hydrothermalis</name>
    <dbReference type="NCBI Taxonomy" id="3036126"/>
    <lineage>
        <taxon>Bacteria</taxon>
        <taxon>Bacillati</taxon>
        <taxon>Bacillota</taxon>
        <taxon>Clostridia</taxon>
        <taxon>Peptostreptococcales</taxon>
        <taxon>Peptostreptococcaceae</taxon>
        <taxon>Tepidibacter</taxon>
    </lineage>
</organism>
<feature type="active site" evidence="6">
    <location>
        <position position="304"/>
    </location>
</feature>
<dbReference type="Pfam" id="PF01979">
    <property type="entry name" value="Amidohydro_1"/>
    <property type="match status" value="1"/>
</dbReference>
<feature type="binding site" evidence="6">
    <location>
        <begin position="62"/>
        <end position="64"/>
    </location>
    <ligand>
        <name>substrate</name>
    </ligand>
</feature>
<dbReference type="RefSeq" id="WP_277731540.1">
    <property type="nucleotide sequence ID" value="NZ_CP120733.1"/>
</dbReference>
<dbReference type="InterPro" id="IPR032466">
    <property type="entry name" value="Metal_Hydrolase"/>
</dbReference>
<dbReference type="PANTHER" id="PTHR43668">
    <property type="entry name" value="ALLANTOINASE"/>
    <property type="match status" value="1"/>
</dbReference>
<feature type="domain" description="Amidohydrolase-related" evidence="7">
    <location>
        <begin position="51"/>
        <end position="420"/>
    </location>
</feature>
<dbReference type="Proteomes" id="UP001222800">
    <property type="component" value="Chromosome"/>
</dbReference>
<feature type="binding site" evidence="6">
    <location>
        <position position="60"/>
    </location>
    <ligand>
        <name>Zn(2+)</name>
        <dbReference type="ChEBI" id="CHEBI:29105"/>
        <label>1</label>
    </ligand>
</feature>
<dbReference type="PANTHER" id="PTHR43668:SF2">
    <property type="entry name" value="ALLANTOINASE"/>
    <property type="match status" value="1"/>
</dbReference>
<dbReference type="PROSITE" id="PS00482">
    <property type="entry name" value="DIHYDROOROTASE_1"/>
    <property type="match status" value="1"/>
</dbReference>
<dbReference type="SUPFAM" id="SSF51556">
    <property type="entry name" value="Metallo-dependent hydrolases"/>
    <property type="match status" value="1"/>
</dbReference>
<dbReference type="PROSITE" id="PS00483">
    <property type="entry name" value="DIHYDROOROTASE_2"/>
    <property type="match status" value="1"/>
</dbReference>
<keyword evidence="4 6" id="KW-0378">Hydrolase</keyword>
<keyword evidence="6" id="KW-0862">Zinc</keyword>
<feature type="binding site" evidence="6">
    <location>
        <position position="308"/>
    </location>
    <ligand>
        <name>substrate</name>
    </ligand>
</feature>
<comment type="pathway">
    <text evidence="6">Pyrimidine metabolism; UMP biosynthesis via de novo pathway; (S)-dihydroorotate from bicarbonate: step 3/3.</text>
</comment>
<dbReference type="EMBL" id="CP120733">
    <property type="protein sequence ID" value="WFD09610.1"/>
    <property type="molecule type" value="Genomic_DNA"/>
</dbReference>
<dbReference type="CDD" id="cd01317">
    <property type="entry name" value="DHOase_IIa"/>
    <property type="match status" value="1"/>
</dbReference>
<dbReference type="Gene3D" id="3.20.20.140">
    <property type="entry name" value="Metal-dependent hydrolases"/>
    <property type="match status" value="1"/>
</dbReference>
<feature type="binding site" evidence="6">
    <location>
        <position position="151"/>
    </location>
    <ligand>
        <name>Zn(2+)</name>
        <dbReference type="ChEBI" id="CHEBI:29105"/>
        <label>2</label>
    </ligand>
</feature>
<dbReference type="HAMAP" id="MF_00220_B">
    <property type="entry name" value="PyrC_classI_B"/>
    <property type="match status" value="1"/>
</dbReference>
<name>A0ABY8ECH4_9FIRM</name>
<comment type="cofactor">
    <cofactor evidence="6">
        <name>Zn(2+)</name>
        <dbReference type="ChEBI" id="CHEBI:29105"/>
    </cofactor>
    <text evidence="6">Binds 2 Zn(2+) ions per subunit.</text>
</comment>
<evidence type="ECO:0000256" key="3">
    <source>
        <dbReference type="ARBA" id="ARBA00022723"/>
    </source>
</evidence>
<comment type="similarity">
    <text evidence="2 6">Belongs to the metallo-dependent hydrolases superfamily. DHOase family. Class I DHOase subfamily.</text>
</comment>
<evidence type="ECO:0000256" key="2">
    <source>
        <dbReference type="ARBA" id="ARBA00010286"/>
    </source>
</evidence>
<dbReference type="EC" id="3.5.2.3" evidence="6"/>
<dbReference type="Gene3D" id="2.30.40.10">
    <property type="entry name" value="Urease, subunit C, domain 1"/>
    <property type="match status" value="1"/>
</dbReference>
<accession>A0ABY8ECH4</accession>
<keyword evidence="9" id="KW-1185">Reference proteome</keyword>
<evidence type="ECO:0000313" key="8">
    <source>
        <dbReference type="EMBL" id="WFD09610.1"/>
    </source>
</evidence>
<comment type="caution">
    <text evidence="6">Lacks conserved residue(s) required for the propagation of feature annotation.</text>
</comment>
<sequence>MKLLIKNARVINPKTNFDKVTDVLIENSIVKKIHENIEEKVDREIDASGYIVSPGFVDVHVHLREPGFEYKEDIETGALSAARGGFTTICAMPNTDPVIDCEEVVRYIKDKAKKAVVNVEVIGSITKGQNGKKLSDIESMKRLGIIAISEDGKTVEDEKLLFRGMELAKKYDIPVLSHCEDKSLAGDGVMNESTRSKTLNLKGISSESEEVIVKRDIEIAKEAGAKIHICHISTKGSVELVRKAKKDNIDVTCEVCPHHFSLADESVEVDNANMKMSPPLRSKEDVEEIKRGLKDGTIDIIATDHAPHHKSEKDCGFEKAANGIVGLETALSLGITNLVKEDVLSINELINKMSLNPSNLINIDRGSIEEGKIADITIFDEKEIYRIDSSKFRSKSKNTPFDKMKVFGKVKYTIVNGEVVYEGDED</sequence>
<feature type="binding site" evidence="6">
    <location>
        <position position="62"/>
    </location>
    <ligand>
        <name>Zn(2+)</name>
        <dbReference type="ChEBI" id="CHEBI:29105"/>
        <label>1</label>
    </ligand>
</feature>
<comment type="function">
    <text evidence="1 6">Catalyzes the reversible cyclization of carbamoyl aspartate to dihydroorotate.</text>
</comment>
<feature type="binding site" evidence="6">
    <location>
        <position position="94"/>
    </location>
    <ligand>
        <name>substrate</name>
    </ligand>
</feature>
<feature type="binding site" evidence="6">
    <location>
        <position position="304"/>
    </location>
    <ligand>
        <name>Zn(2+)</name>
        <dbReference type="ChEBI" id="CHEBI:29105"/>
        <label>1</label>
    </ligand>
</feature>
<protein>
    <recommendedName>
        <fullName evidence="6">Dihydroorotase</fullName>
        <shortName evidence="6">DHOase</shortName>
        <ecNumber evidence="6">3.5.2.3</ecNumber>
    </recommendedName>
</protein>
<gene>
    <name evidence="6" type="primary">pyrC</name>
    <name evidence="8" type="ORF">P4S50_14630</name>
</gene>
<evidence type="ECO:0000256" key="5">
    <source>
        <dbReference type="ARBA" id="ARBA00022975"/>
    </source>
</evidence>
<feature type="binding site" evidence="6">
    <location>
        <position position="178"/>
    </location>
    <ligand>
        <name>Zn(2+)</name>
        <dbReference type="ChEBI" id="CHEBI:29105"/>
        <label>2</label>
    </ligand>
</feature>
<dbReference type="InterPro" id="IPR006680">
    <property type="entry name" value="Amidohydro-rel"/>
</dbReference>
<evidence type="ECO:0000259" key="7">
    <source>
        <dbReference type="Pfam" id="PF01979"/>
    </source>
</evidence>
<dbReference type="SUPFAM" id="SSF51338">
    <property type="entry name" value="Composite domain of metallo-dependent hydrolases"/>
    <property type="match status" value="1"/>
</dbReference>
<feature type="binding site" evidence="6">
    <location>
        <position position="231"/>
    </location>
    <ligand>
        <name>Zn(2+)</name>
        <dbReference type="ChEBI" id="CHEBI:29105"/>
        <label>2</label>
    </ligand>
</feature>
<reference evidence="8 9" key="1">
    <citation type="submission" date="2023-03" db="EMBL/GenBank/DDBJ databases">
        <title>Complete genome sequence of Tepidibacter sp. SWIR-1, isolated from a deep-sea hydrothermal vent.</title>
        <authorList>
            <person name="Li X."/>
        </authorList>
    </citation>
    <scope>NUCLEOTIDE SEQUENCE [LARGE SCALE GENOMIC DNA]</scope>
    <source>
        <strain evidence="8 9">SWIR-1</strain>
    </source>
</reference>
<keyword evidence="3 6" id="KW-0479">Metal-binding</keyword>
<evidence type="ECO:0000256" key="1">
    <source>
        <dbReference type="ARBA" id="ARBA00002368"/>
    </source>
</evidence>
<evidence type="ECO:0000313" key="9">
    <source>
        <dbReference type="Proteomes" id="UP001222800"/>
    </source>
</evidence>
<dbReference type="InterPro" id="IPR050138">
    <property type="entry name" value="DHOase/Allantoinase_Hydrolase"/>
</dbReference>
<dbReference type="NCBIfam" id="TIGR00857">
    <property type="entry name" value="pyrC_multi"/>
    <property type="match status" value="1"/>
</dbReference>
<feature type="binding site" evidence="6">
    <location>
        <position position="151"/>
    </location>
    <ligand>
        <name>Zn(2+)</name>
        <dbReference type="ChEBI" id="CHEBI:29105"/>
        <label>1</label>
    </ligand>
</feature>
<proteinExistence type="inferred from homology"/>
<dbReference type="InterPro" id="IPR011059">
    <property type="entry name" value="Metal-dep_hydrolase_composite"/>
</dbReference>
<evidence type="ECO:0000256" key="6">
    <source>
        <dbReference type="HAMAP-Rule" id="MF_00220"/>
    </source>
</evidence>
<comment type="catalytic activity">
    <reaction evidence="6">
        <text>(S)-dihydroorotate + H2O = N-carbamoyl-L-aspartate + H(+)</text>
        <dbReference type="Rhea" id="RHEA:24296"/>
        <dbReference type="ChEBI" id="CHEBI:15377"/>
        <dbReference type="ChEBI" id="CHEBI:15378"/>
        <dbReference type="ChEBI" id="CHEBI:30864"/>
        <dbReference type="ChEBI" id="CHEBI:32814"/>
        <dbReference type="EC" id="3.5.2.3"/>
    </reaction>
</comment>
<dbReference type="InterPro" id="IPR002195">
    <property type="entry name" value="Dihydroorotase_CS"/>
</dbReference>
<keyword evidence="5 6" id="KW-0665">Pyrimidine biosynthesis</keyword>
<evidence type="ECO:0000256" key="4">
    <source>
        <dbReference type="ARBA" id="ARBA00022801"/>
    </source>
</evidence>
<dbReference type="InterPro" id="IPR004722">
    <property type="entry name" value="DHOase"/>
</dbReference>